<reference evidence="2 3" key="1">
    <citation type="submission" date="2020-04" db="EMBL/GenBank/DDBJ databases">
        <title>Perkinsus olseni comparative genomics.</title>
        <authorList>
            <person name="Bogema D.R."/>
        </authorList>
    </citation>
    <scope>NUCLEOTIDE SEQUENCE [LARGE SCALE GENOMIC DNA]</scope>
    <source>
        <strain evidence="2 3">ATCC PRA-207</strain>
    </source>
</reference>
<protein>
    <submittedName>
        <fullName evidence="2">Uncharacterized protein</fullName>
    </submittedName>
</protein>
<evidence type="ECO:0000313" key="3">
    <source>
        <dbReference type="Proteomes" id="UP000553632"/>
    </source>
</evidence>
<feature type="compositionally biased region" description="Basic and acidic residues" evidence="1">
    <location>
        <begin position="1"/>
        <end position="16"/>
    </location>
</feature>
<accession>A0A7J6P1K7</accession>
<dbReference type="AlphaFoldDB" id="A0A7J6P1K7"/>
<keyword evidence="3" id="KW-1185">Reference proteome</keyword>
<evidence type="ECO:0000256" key="1">
    <source>
        <dbReference type="SAM" id="MobiDB-lite"/>
    </source>
</evidence>
<dbReference type="EMBL" id="JABANO010039821">
    <property type="protein sequence ID" value="KAF4689606.1"/>
    <property type="molecule type" value="Genomic_DNA"/>
</dbReference>
<comment type="caution">
    <text evidence="2">The sequence shown here is derived from an EMBL/GenBank/DDBJ whole genome shotgun (WGS) entry which is preliminary data.</text>
</comment>
<feature type="region of interest" description="Disordered" evidence="1">
    <location>
        <begin position="1"/>
        <end position="21"/>
    </location>
</feature>
<gene>
    <name evidence="2" type="ORF">FOZ63_034361</name>
</gene>
<evidence type="ECO:0000313" key="2">
    <source>
        <dbReference type="EMBL" id="KAF4689606.1"/>
    </source>
</evidence>
<sequence>MSSKDMPPESRLRAAIDEEDSKAAARRIQKRVRRWLRRRRLKALLRRIKDQERYVKEHAKLSNRLATKRRELAMMSKLLQEPSGARQVWAYHERIEWEAARKIQDWWRGRVSIAKAKLMARDRRRELAARRIQEGWRILRSRLRLETQPISVLCRGLENYRREAIETNGEVDERFVQEFEEMIGSRLAAGVDPADGEELERLRARSWQAYITFLQQLPRSRRKEKRSFVEIETCRDLLHQFDRLLNSDPAEYFPQRVRGLLDAGVWQEARRHYEQEKTRILRHGDKGDDKAELLVDGAFAVDEDRAMGR</sequence>
<proteinExistence type="predicted"/>
<organism evidence="2 3">
    <name type="scientific">Perkinsus olseni</name>
    <name type="common">Perkinsus atlanticus</name>
    <dbReference type="NCBI Taxonomy" id="32597"/>
    <lineage>
        <taxon>Eukaryota</taxon>
        <taxon>Sar</taxon>
        <taxon>Alveolata</taxon>
        <taxon>Perkinsozoa</taxon>
        <taxon>Perkinsea</taxon>
        <taxon>Perkinsida</taxon>
        <taxon>Perkinsidae</taxon>
        <taxon>Perkinsus</taxon>
    </lineage>
</organism>
<dbReference type="Proteomes" id="UP000553632">
    <property type="component" value="Unassembled WGS sequence"/>
</dbReference>
<dbReference type="OMA" id="WAYHERI"/>
<dbReference type="PROSITE" id="PS50096">
    <property type="entry name" value="IQ"/>
    <property type="match status" value="1"/>
</dbReference>
<name>A0A7J6P1K7_PEROL</name>